<evidence type="ECO:0000256" key="2">
    <source>
        <dbReference type="ARBA" id="ARBA00023134"/>
    </source>
</evidence>
<dbReference type="OrthoDB" id="8954335at2759"/>
<dbReference type="GO" id="GO:0005525">
    <property type="term" value="F:GTP binding"/>
    <property type="evidence" value="ECO:0007669"/>
    <property type="project" value="UniProtKB-KW"/>
</dbReference>
<dbReference type="InterPro" id="IPR027417">
    <property type="entry name" value="P-loop_NTPase"/>
</dbReference>
<accession>A0A1Y1IQ94</accession>
<dbReference type="AlphaFoldDB" id="A0A1Y1IQ94"/>
<organism evidence="4 5">
    <name type="scientific">Klebsormidium nitens</name>
    <name type="common">Green alga</name>
    <name type="synonym">Ulothrix nitens</name>
    <dbReference type="NCBI Taxonomy" id="105231"/>
    <lineage>
        <taxon>Eukaryota</taxon>
        <taxon>Viridiplantae</taxon>
        <taxon>Streptophyta</taxon>
        <taxon>Klebsormidiophyceae</taxon>
        <taxon>Klebsormidiales</taxon>
        <taxon>Klebsormidiaceae</taxon>
        <taxon>Klebsormidium</taxon>
    </lineage>
</organism>
<reference evidence="4 5" key="1">
    <citation type="journal article" date="2014" name="Nat. Commun.">
        <title>Klebsormidium flaccidum genome reveals primary factors for plant terrestrial adaptation.</title>
        <authorList>
            <person name="Hori K."/>
            <person name="Maruyama F."/>
            <person name="Fujisawa T."/>
            <person name="Togashi T."/>
            <person name="Yamamoto N."/>
            <person name="Seo M."/>
            <person name="Sato S."/>
            <person name="Yamada T."/>
            <person name="Mori H."/>
            <person name="Tajima N."/>
            <person name="Moriyama T."/>
            <person name="Ikeuchi M."/>
            <person name="Watanabe M."/>
            <person name="Wada H."/>
            <person name="Kobayashi K."/>
            <person name="Saito M."/>
            <person name="Masuda T."/>
            <person name="Sasaki-Sekimoto Y."/>
            <person name="Mashiguchi K."/>
            <person name="Awai K."/>
            <person name="Shimojima M."/>
            <person name="Masuda S."/>
            <person name="Iwai M."/>
            <person name="Nobusawa T."/>
            <person name="Narise T."/>
            <person name="Kondo S."/>
            <person name="Saito H."/>
            <person name="Sato R."/>
            <person name="Murakawa M."/>
            <person name="Ihara Y."/>
            <person name="Oshima-Yamada Y."/>
            <person name="Ohtaka K."/>
            <person name="Satoh M."/>
            <person name="Sonobe K."/>
            <person name="Ishii M."/>
            <person name="Ohtani R."/>
            <person name="Kanamori-Sato M."/>
            <person name="Honoki R."/>
            <person name="Miyazaki D."/>
            <person name="Mochizuki H."/>
            <person name="Umetsu J."/>
            <person name="Higashi K."/>
            <person name="Shibata D."/>
            <person name="Kamiya Y."/>
            <person name="Sato N."/>
            <person name="Nakamura Y."/>
            <person name="Tabata S."/>
            <person name="Ida S."/>
            <person name="Kurokawa K."/>
            <person name="Ohta H."/>
        </authorList>
    </citation>
    <scope>NUCLEOTIDE SEQUENCE [LARGE SCALE GENOMIC DNA]</scope>
    <source>
        <strain evidence="4 5">NIES-2285</strain>
    </source>
</reference>
<dbReference type="GO" id="GO:0003924">
    <property type="term" value="F:GTPase activity"/>
    <property type="evidence" value="ECO:0000318"/>
    <property type="project" value="GO_Central"/>
</dbReference>
<evidence type="ECO:0000256" key="1">
    <source>
        <dbReference type="ARBA" id="ARBA00022741"/>
    </source>
</evidence>
<dbReference type="EMBL" id="DF237574">
    <property type="protein sequence ID" value="GAQ90308.1"/>
    <property type="molecule type" value="Genomic_DNA"/>
</dbReference>
<dbReference type="Gene3D" id="3.40.50.300">
    <property type="entry name" value="P-loop containing nucleotide triphosphate hydrolases"/>
    <property type="match status" value="1"/>
</dbReference>
<keyword evidence="5" id="KW-1185">Reference proteome</keyword>
<keyword evidence="2" id="KW-0342">GTP-binding</keyword>
<name>A0A1Y1IQ94_KLENI</name>
<proteinExistence type="predicted"/>
<evidence type="ECO:0000313" key="5">
    <source>
        <dbReference type="Proteomes" id="UP000054558"/>
    </source>
</evidence>
<dbReference type="STRING" id="105231.A0A1Y1IQ94"/>
<dbReference type="Proteomes" id="UP000054558">
    <property type="component" value="Unassembled WGS sequence"/>
</dbReference>
<evidence type="ECO:0000259" key="3">
    <source>
        <dbReference type="PROSITE" id="PS51720"/>
    </source>
</evidence>
<feature type="domain" description="AIG1-type G" evidence="3">
    <location>
        <begin position="45"/>
        <end position="269"/>
    </location>
</feature>
<dbReference type="InterPro" id="IPR045058">
    <property type="entry name" value="GIMA/IAN/Toc"/>
</dbReference>
<dbReference type="OMA" id="QPREWTG"/>
<sequence length="340" mass="37682">MGSRGPSLPGAPRMQIPEWRGLAQFPVATQQALHNLLEKLRQKDKDSLNILVLGKGAVGKSSTVNSIVGERVVTVTPFQGEIVRPEVVFRQKAGFTLSIFDTPAIDDGSVNEDLLKGMRGFLLEKPIDALLYVDRLDTYRVDDLDREAMAGITKVFGARLWKDAVLVLTHGQCNPPEGTTISEYVARRTANVVAAIKQAAKKGGVTLNDVPVAIVENSSRCNTNSGGEKILYDNSVWLPALVGKIVDVALRPDKAGPYMVTEDMVLPIDGNSRLRWLIAPLLALQVGLVYRFFAKRLHQEQTGLRPEDRFRLLTHKDVERWKQTFKRAALEADDDDEDED</sequence>
<dbReference type="PANTHER" id="PTHR10903:SF149">
    <property type="entry name" value="TRANSLOCASE OF CHLOROPLAST 33, CHLOROPLASTIC"/>
    <property type="match status" value="1"/>
</dbReference>
<keyword evidence="1" id="KW-0547">Nucleotide-binding</keyword>
<protein>
    <submittedName>
        <fullName evidence="4">Chloroplast outer envelope translocon protein</fullName>
    </submittedName>
</protein>
<dbReference type="PANTHER" id="PTHR10903">
    <property type="entry name" value="GTPASE, IMAP FAMILY MEMBER-RELATED"/>
    <property type="match status" value="1"/>
</dbReference>
<evidence type="ECO:0000313" key="4">
    <source>
        <dbReference type="EMBL" id="GAQ90308.1"/>
    </source>
</evidence>
<dbReference type="Pfam" id="PF04548">
    <property type="entry name" value="AIG1"/>
    <property type="match status" value="1"/>
</dbReference>
<gene>
    <name evidence="4" type="ORF">KFL_006250020</name>
</gene>
<dbReference type="InterPro" id="IPR006703">
    <property type="entry name" value="G_AIG1"/>
</dbReference>
<dbReference type="SUPFAM" id="SSF52540">
    <property type="entry name" value="P-loop containing nucleoside triphosphate hydrolases"/>
    <property type="match status" value="1"/>
</dbReference>
<dbReference type="PROSITE" id="PS51720">
    <property type="entry name" value="G_AIG1"/>
    <property type="match status" value="1"/>
</dbReference>